<sequence length="377" mass="43062">MDMDSKTMRTGAAEEPHYESSNGVQLLPQEIIMDILSRLPIHFLLQCTLVSKAWRNIIVRNPIFASMQHNQALENRHKSHGLMFCLENPSKSPNLYLVERGGAPHGKLTVMYAQLTCLECWFDVIGSCNGLLCFSYYDNGVGGYCKSNRACVSNPITGECVILPSEDSKCAWISGFGFDSTRKEYKVVRVVRNRDAVLSTAEIHTLGSNSWRRIEDDPHSRTKYMRSQSDVLVNGRLHWCSFPNKPIFIFSLDMGHEQFEEVPVVTGLGSRGFIYLVDWKGCLAIVEVELMLKDDDALHIWVMKEYNVKESWTRQANVRWRPTWLYGSTGYAPFYDEGVIHDLQVTDHPRFRGRNRYRVIAHVGSLISLKTLMGKEV</sequence>
<accession>A0ACC2MC13</accession>
<evidence type="ECO:0000313" key="1">
    <source>
        <dbReference type="EMBL" id="KAJ8643186.1"/>
    </source>
</evidence>
<reference evidence="1 2" key="1">
    <citation type="journal article" date="2022" name="Hortic Res">
        <title>A haplotype resolved chromosomal level avocado genome allows analysis of novel avocado genes.</title>
        <authorList>
            <person name="Nath O."/>
            <person name="Fletcher S.J."/>
            <person name="Hayward A."/>
            <person name="Shaw L.M."/>
            <person name="Masouleh A.K."/>
            <person name="Furtado A."/>
            <person name="Henry R.J."/>
            <person name="Mitter N."/>
        </authorList>
    </citation>
    <scope>NUCLEOTIDE SEQUENCE [LARGE SCALE GENOMIC DNA]</scope>
    <source>
        <strain evidence="2">cv. Hass</strain>
    </source>
</reference>
<protein>
    <submittedName>
        <fullName evidence="1">Uncharacterized protein</fullName>
    </submittedName>
</protein>
<organism evidence="1 2">
    <name type="scientific">Persea americana</name>
    <name type="common">Avocado</name>
    <dbReference type="NCBI Taxonomy" id="3435"/>
    <lineage>
        <taxon>Eukaryota</taxon>
        <taxon>Viridiplantae</taxon>
        <taxon>Streptophyta</taxon>
        <taxon>Embryophyta</taxon>
        <taxon>Tracheophyta</taxon>
        <taxon>Spermatophyta</taxon>
        <taxon>Magnoliopsida</taxon>
        <taxon>Magnoliidae</taxon>
        <taxon>Laurales</taxon>
        <taxon>Lauraceae</taxon>
        <taxon>Persea</taxon>
    </lineage>
</organism>
<keyword evidence="2" id="KW-1185">Reference proteome</keyword>
<name>A0ACC2MC13_PERAE</name>
<dbReference type="Proteomes" id="UP001234297">
    <property type="component" value="Chromosome 2"/>
</dbReference>
<proteinExistence type="predicted"/>
<dbReference type="EMBL" id="CM056810">
    <property type="protein sequence ID" value="KAJ8643186.1"/>
    <property type="molecule type" value="Genomic_DNA"/>
</dbReference>
<gene>
    <name evidence="1" type="ORF">MRB53_004934</name>
</gene>
<evidence type="ECO:0000313" key="2">
    <source>
        <dbReference type="Proteomes" id="UP001234297"/>
    </source>
</evidence>
<comment type="caution">
    <text evidence="1">The sequence shown here is derived from an EMBL/GenBank/DDBJ whole genome shotgun (WGS) entry which is preliminary data.</text>
</comment>